<evidence type="ECO:0000256" key="1">
    <source>
        <dbReference type="SAM" id="MobiDB-lite"/>
    </source>
</evidence>
<gene>
    <name evidence="2" type="ORF">OHC33_004723</name>
</gene>
<evidence type="ECO:0000313" key="3">
    <source>
        <dbReference type="Proteomes" id="UP001316803"/>
    </source>
</evidence>
<dbReference type="Proteomes" id="UP001316803">
    <property type="component" value="Unassembled WGS sequence"/>
</dbReference>
<feature type="compositionally biased region" description="Acidic residues" evidence="1">
    <location>
        <begin position="47"/>
        <end position="57"/>
    </location>
</feature>
<evidence type="ECO:0000313" key="2">
    <source>
        <dbReference type="EMBL" id="KAK5954151.1"/>
    </source>
</evidence>
<name>A0AAN8EUQ7_9EURO</name>
<feature type="compositionally biased region" description="Basic and acidic residues" evidence="1">
    <location>
        <begin position="32"/>
        <end position="46"/>
    </location>
</feature>
<accession>A0AAN8EUQ7</accession>
<keyword evidence="3" id="KW-1185">Reference proteome</keyword>
<comment type="caution">
    <text evidence="2">The sequence shown here is derived from an EMBL/GenBank/DDBJ whole genome shotgun (WGS) entry which is preliminary data.</text>
</comment>
<sequence>MLWPLRLWKMQEKLHRTVGGSGTVEEQVALADNHHESSISRRRFDDTILDGDGEDSENEGRKNILKQTGMVSLKYTYHRNRTDSEANGTCVAADGVG</sequence>
<organism evidence="2 3">
    <name type="scientific">Knufia fluminis</name>
    <dbReference type="NCBI Taxonomy" id="191047"/>
    <lineage>
        <taxon>Eukaryota</taxon>
        <taxon>Fungi</taxon>
        <taxon>Dikarya</taxon>
        <taxon>Ascomycota</taxon>
        <taxon>Pezizomycotina</taxon>
        <taxon>Eurotiomycetes</taxon>
        <taxon>Chaetothyriomycetidae</taxon>
        <taxon>Chaetothyriales</taxon>
        <taxon>Trichomeriaceae</taxon>
        <taxon>Knufia</taxon>
    </lineage>
</organism>
<feature type="region of interest" description="Disordered" evidence="1">
    <location>
        <begin position="32"/>
        <end position="62"/>
    </location>
</feature>
<reference evidence="2 3" key="1">
    <citation type="submission" date="2022-12" db="EMBL/GenBank/DDBJ databases">
        <title>Genomic features and morphological characterization of a novel Knufia sp. strain isolated from spacecraft assembly facility.</title>
        <authorList>
            <person name="Teixeira M."/>
            <person name="Chander A.M."/>
            <person name="Stajich J.E."/>
            <person name="Venkateswaran K."/>
        </authorList>
    </citation>
    <scope>NUCLEOTIDE SEQUENCE [LARGE SCALE GENOMIC DNA]</scope>
    <source>
        <strain evidence="2 3">FJI-L2-BK-P2</strain>
    </source>
</reference>
<dbReference type="AlphaFoldDB" id="A0AAN8EUQ7"/>
<protein>
    <submittedName>
        <fullName evidence="2">Uncharacterized protein</fullName>
    </submittedName>
</protein>
<dbReference type="EMBL" id="JAKLMC020000009">
    <property type="protein sequence ID" value="KAK5954151.1"/>
    <property type="molecule type" value="Genomic_DNA"/>
</dbReference>
<proteinExistence type="predicted"/>